<feature type="domain" description="Laminin G" evidence="16">
    <location>
        <begin position="4036"/>
        <end position="4226"/>
    </location>
</feature>
<dbReference type="Gene3D" id="2.10.25.10">
    <property type="entry name" value="Laminin"/>
    <property type="match status" value="3"/>
</dbReference>
<dbReference type="GO" id="GO:0048589">
    <property type="term" value="P:developmental growth"/>
    <property type="evidence" value="ECO:0007669"/>
    <property type="project" value="UniProtKB-ARBA"/>
</dbReference>
<feature type="domain" description="Cadherin" evidence="18">
    <location>
        <begin position="3444"/>
        <end position="3548"/>
    </location>
</feature>
<dbReference type="SMART" id="SM00179">
    <property type="entry name" value="EGF_CA"/>
    <property type="match status" value="3"/>
</dbReference>
<dbReference type="InterPro" id="IPR018097">
    <property type="entry name" value="EGF_Ca-bd_CS"/>
</dbReference>
<dbReference type="InterPro" id="IPR013320">
    <property type="entry name" value="ConA-like_dom_sf"/>
</dbReference>
<evidence type="ECO:0000259" key="17">
    <source>
        <dbReference type="PROSITE" id="PS50026"/>
    </source>
</evidence>
<dbReference type="InterPro" id="IPR000152">
    <property type="entry name" value="EGF-type_Asp/Asn_hydroxyl_site"/>
</dbReference>
<dbReference type="SMART" id="SM00112">
    <property type="entry name" value="CA"/>
    <property type="match status" value="34"/>
</dbReference>
<dbReference type="FunFam" id="2.60.40.60:FF:000024">
    <property type="entry name" value="FAT atypical cadherin 3"/>
    <property type="match status" value="2"/>
</dbReference>
<evidence type="ECO:0000256" key="1">
    <source>
        <dbReference type="ARBA" id="ARBA00004251"/>
    </source>
</evidence>
<feature type="domain" description="Cadherin" evidence="18">
    <location>
        <begin position="2925"/>
        <end position="3024"/>
    </location>
</feature>
<dbReference type="SUPFAM" id="SSF57196">
    <property type="entry name" value="EGF/Laminin"/>
    <property type="match status" value="3"/>
</dbReference>
<feature type="domain" description="Cadherin" evidence="18">
    <location>
        <begin position="302"/>
        <end position="410"/>
    </location>
</feature>
<dbReference type="Pfam" id="PF00028">
    <property type="entry name" value="Cadherin"/>
    <property type="match status" value="23"/>
</dbReference>
<keyword evidence="8 15" id="KW-1133">Transmembrane helix</keyword>
<feature type="domain" description="Cadherin" evidence="18">
    <location>
        <begin position="1563"/>
        <end position="1662"/>
    </location>
</feature>
<gene>
    <name evidence="19" type="ORF">APLA_LOCUS1283</name>
</gene>
<dbReference type="PROSITE" id="PS50025">
    <property type="entry name" value="LAM_G_DOMAIN"/>
    <property type="match status" value="1"/>
</dbReference>
<dbReference type="GO" id="GO:0005509">
    <property type="term" value="F:calcium ion binding"/>
    <property type="evidence" value="ECO:0007669"/>
    <property type="project" value="UniProtKB-UniRule"/>
</dbReference>
<dbReference type="SMART" id="SM00181">
    <property type="entry name" value="EGF"/>
    <property type="match status" value="5"/>
</dbReference>
<feature type="domain" description="Cadherin" evidence="18">
    <location>
        <begin position="3025"/>
        <end position="3135"/>
    </location>
</feature>
<dbReference type="FunFam" id="2.60.40.60:FF:000013">
    <property type="entry name" value="Cadherin EGF LAG seven-pass G-type receptor"/>
    <property type="match status" value="1"/>
</dbReference>
<reference evidence="19 20" key="1">
    <citation type="submission" date="2020-04" db="EMBL/GenBank/DDBJ databases">
        <authorList>
            <person name="Wallbank WR R."/>
            <person name="Pardo Diaz C."/>
            <person name="Kozak K."/>
            <person name="Martin S."/>
            <person name="Jiggins C."/>
            <person name="Moest M."/>
            <person name="Warren A I."/>
            <person name="Byers J.R.P. K."/>
            <person name="Montejo-Kovacevich G."/>
            <person name="Yen C E."/>
        </authorList>
    </citation>
    <scope>NUCLEOTIDE SEQUENCE [LARGE SCALE GENOMIC DNA]</scope>
</reference>
<dbReference type="GO" id="GO:0001736">
    <property type="term" value="P:establishment of planar polarity"/>
    <property type="evidence" value="ECO:0007669"/>
    <property type="project" value="UniProtKB-ARBA"/>
</dbReference>
<feature type="domain" description="Cadherin" evidence="18">
    <location>
        <begin position="2818"/>
        <end position="2924"/>
    </location>
</feature>
<feature type="domain" description="Cadherin" evidence="18">
    <location>
        <begin position="3654"/>
        <end position="3758"/>
    </location>
</feature>
<dbReference type="EMBL" id="CADEBD010000058">
    <property type="protein sequence ID" value="CAB3222732.1"/>
    <property type="molecule type" value="Genomic_DNA"/>
</dbReference>
<evidence type="ECO:0000256" key="13">
    <source>
        <dbReference type="PROSITE-ProRule" id="PRU00076"/>
    </source>
</evidence>
<evidence type="ECO:0000256" key="4">
    <source>
        <dbReference type="ARBA" id="ARBA00022729"/>
    </source>
</evidence>
<proteinExistence type="predicted"/>
<feature type="domain" description="Cadherin" evidence="18">
    <location>
        <begin position="1766"/>
        <end position="1966"/>
    </location>
</feature>
<dbReference type="InterPro" id="IPR001791">
    <property type="entry name" value="Laminin_G"/>
</dbReference>
<feature type="domain" description="Cadherin" evidence="18">
    <location>
        <begin position="181"/>
        <end position="301"/>
    </location>
</feature>
<feature type="region of interest" description="Disordered" evidence="14">
    <location>
        <begin position="1420"/>
        <end position="1463"/>
    </location>
</feature>
<dbReference type="FunFam" id="2.60.40.60:FF:000039">
    <property type="entry name" value="FAT atypical cadherin 3"/>
    <property type="match status" value="1"/>
</dbReference>
<feature type="domain" description="Cadherin" evidence="18">
    <location>
        <begin position="1467"/>
        <end position="1563"/>
    </location>
</feature>
<evidence type="ECO:0000259" key="16">
    <source>
        <dbReference type="PROSITE" id="PS50025"/>
    </source>
</evidence>
<evidence type="ECO:0000256" key="7">
    <source>
        <dbReference type="ARBA" id="ARBA00022889"/>
    </source>
</evidence>
<dbReference type="FunFam" id="2.60.40.60:FF:000084">
    <property type="entry name" value="FAT atypical cadherin 3"/>
    <property type="match status" value="1"/>
</dbReference>
<feature type="domain" description="EGF-like" evidence="17">
    <location>
        <begin position="4276"/>
        <end position="4315"/>
    </location>
</feature>
<evidence type="ECO:0000256" key="3">
    <source>
        <dbReference type="ARBA" id="ARBA00022692"/>
    </source>
</evidence>
<feature type="domain" description="Cadherin" evidence="18">
    <location>
        <begin position="2086"/>
        <end position="2184"/>
    </location>
</feature>
<dbReference type="FunFam" id="2.60.40.60:FF:000033">
    <property type="entry name" value="FAT atypical cadherin 1"/>
    <property type="match status" value="1"/>
</dbReference>
<feature type="domain" description="Cadherin" evidence="18">
    <location>
        <begin position="1967"/>
        <end position="2085"/>
    </location>
</feature>
<feature type="domain" description="Cadherin" evidence="18">
    <location>
        <begin position="2185"/>
        <end position="2292"/>
    </location>
</feature>
<dbReference type="PROSITE" id="PS01187">
    <property type="entry name" value="EGF_CA"/>
    <property type="match status" value="1"/>
</dbReference>
<dbReference type="InterPro" id="IPR002126">
    <property type="entry name" value="Cadherin-like_dom"/>
</dbReference>
<feature type="domain" description="EGF-like" evidence="17">
    <location>
        <begin position="4316"/>
        <end position="4351"/>
    </location>
</feature>
<dbReference type="GO" id="GO:0005886">
    <property type="term" value="C:plasma membrane"/>
    <property type="evidence" value="ECO:0007669"/>
    <property type="project" value="UniProtKB-SubCell"/>
</dbReference>
<dbReference type="FunFam" id="2.60.40.60:FF:000066">
    <property type="entry name" value="FAT atypical cadherin 1"/>
    <property type="match status" value="1"/>
</dbReference>
<dbReference type="SMART" id="SM00282">
    <property type="entry name" value="LamG"/>
    <property type="match status" value="1"/>
</dbReference>
<dbReference type="GO" id="GO:0007156">
    <property type="term" value="P:homophilic cell adhesion via plasma membrane adhesion molecules"/>
    <property type="evidence" value="ECO:0007669"/>
    <property type="project" value="InterPro"/>
</dbReference>
<feature type="domain" description="Cadherin" evidence="18">
    <location>
        <begin position="2619"/>
        <end position="2714"/>
    </location>
</feature>
<dbReference type="GO" id="GO:0007163">
    <property type="term" value="P:establishment or maintenance of cell polarity"/>
    <property type="evidence" value="ECO:0007669"/>
    <property type="project" value="UniProtKB-ARBA"/>
</dbReference>
<dbReference type="Gene3D" id="2.60.40.60">
    <property type="entry name" value="Cadherins"/>
    <property type="match status" value="34"/>
</dbReference>
<feature type="domain" description="Cadherin" evidence="18">
    <location>
        <begin position="3773"/>
        <end position="3862"/>
    </location>
</feature>
<feature type="domain" description="Cadherin" evidence="18">
    <location>
        <begin position="881"/>
        <end position="985"/>
    </location>
</feature>
<feature type="domain" description="Cadherin" evidence="18">
    <location>
        <begin position="3136"/>
        <end position="3235"/>
    </location>
</feature>
<dbReference type="Pfam" id="PF00008">
    <property type="entry name" value="EGF"/>
    <property type="match status" value="2"/>
</dbReference>
<evidence type="ECO:0000256" key="11">
    <source>
        <dbReference type="ARBA" id="ARBA00023180"/>
    </source>
</evidence>
<feature type="domain" description="Cadherin" evidence="18">
    <location>
        <begin position="520"/>
        <end position="626"/>
    </location>
</feature>
<evidence type="ECO:0000256" key="5">
    <source>
        <dbReference type="ARBA" id="ARBA00022737"/>
    </source>
</evidence>
<evidence type="ECO:0000256" key="6">
    <source>
        <dbReference type="ARBA" id="ARBA00022837"/>
    </source>
</evidence>
<feature type="domain" description="Cadherin" evidence="18">
    <location>
        <begin position="1088"/>
        <end position="1195"/>
    </location>
</feature>
<feature type="domain" description="Cadherin" evidence="18">
    <location>
        <begin position="3340"/>
        <end position="3443"/>
    </location>
</feature>
<feature type="domain" description="Cadherin" evidence="18">
    <location>
        <begin position="2504"/>
        <end position="2610"/>
    </location>
</feature>
<feature type="disulfide bond" evidence="13">
    <location>
        <begin position="4379"/>
        <end position="4388"/>
    </location>
</feature>
<comment type="caution">
    <text evidence="13">Lacks conserved residue(s) required for the propagation of feature annotation.</text>
</comment>
<feature type="region of interest" description="Disordered" evidence="14">
    <location>
        <begin position="4683"/>
        <end position="4722"/>
    </location>
</feature>
<keyword evidence="3 15" id="KW-0812">Transmembrane</keyword>
<feature type="domain" description="Cadherin" evidence="18">
    <location>
        <begin position="1663"/>
        <end position="1765"/>
    </location>
</feature>
<evidence type="ECO:0000256" key="2">
    <source>
        <dbReference type="ARBA" id="ARBA00022536"/>
    </source>
</evidence>
<evidence type="ECO:0008006" key="21">
    <source>
        <dbReference type="Google" id="ProtNLM"/>
    </source>
</evidence>
<dbReference type="FunFam" id="2.60.40.60:FF:000026">
    <property type="entry name" value="FAT atypical cadherin 1"/>
    <property type="match status" value="1"/>
</dbReference>
<evidence type="ECO:0000313" key="19">
    <source>
        <dbReference type="EMBL" id="CAB3222732.1"/>
    </source>
</evidence>
<evidence type="ECO:0000256" key="10">
    <source>
        <dbReference type="ARBA" id="ARBA00023157"/>
    </source>
</evidence>
<feature type="domain" description="Cadherin" evidence="18">
    <location>
        <begin position="1302"/>
        <end position="1405"/>
    </location>
</feature>
<feature type="domain" description="EGF-like" evidence="17">
    <location>
        <begin position="4231"/>
        <end position="4274"/>
    </location>
</feature>
<evidence type="ECO:0000313" key="20">
    <source>
        <dbReference type="Proteomes" id="UP000494256"/>
    </source>
</evidence>
<feature type="disulfide bond" evidence="13">
    <location>
        <begin position="4305"/>
        <end position="4314"/>
    </location>
</feature>
<keyword evidence="10 13" id="KW-1015">Disulfide bond</keyword>
<dbReference type="InterPro" id="IPR000742">
    <property type="entry name" value="EGF"/>
</dbReference>
<dbReference type="InterPro" id="IPR001881">
    <property type="entry name" value="EGF-like_Ca-bd_dom"/>
</dbReference>
<feature type="domain" description="Cadherin" evidence="18">
    <location>
        <begin position="1205"/>
        <end position="1303"/>
    </location>
</feature>
<dbReference type="PANTHER" id="PTHR24026:SF133">
    <property type="entry name" value="CADHERIN-RELATED FAMILY MEMBER 2"/>
    <property type="match status" value="1"/>
</dbReference>
<feature type="domain" description="EGF-like" evidence="17">
    <location>
        <begin position="4353"/>
        <end position="4389"/>
    </location>
</feature>
<feature type="disulfide bond" evidence="13">
    <location>
        <begin position="4264"/>
        <end position="4273"/>
    </location>
</feature>
<dbReference type="PROSITE" id="PS00010">
    <property type="entry name" value="ASX_HYDROXYL"/>
    <property type="match status" value="1"/>
</dbReference>
<dbReference type="CDD" id="cd11304">
    <property type="entry name" value="Cadherin_repeat"/>
    <property type="match status" value="31"/>
</dbReference>
<dbReference type="Gene3D" id="2.60.120.200">
    <property type="match status" value="1"/>
</dbReference>
<dbReference type="PROSITE" id="PS50268">
    <property type="entry name" value="CADHERIN_2"/>
    <property type="match status" value="33"/>
</dbReference>
<sequence length="4722" mass="506429">MCRYSTHNASSFERQRAAALRRLPPQTAARLAGATAGALPALRTSIWHLSHHRSVVTRICVPVVECAVSICEAGSPRERGRFRVPASPTVSVCHSGSVLSKRVPIRRCTHYSTYIELNRNLIQSVEACTRPAHTRSRVRRCGGSDMCVLRALLVLSTVWWCARAGPGPPAATLALPELRFTHALYNLTIPENSPPRTYAEQPPADEPLGVHLPVPDARVRFRIRHGDKDKFFKAEERTVGDFCFLSIRTRAGHADVLNRERRDSYRLDVRATAHLPGGHTLEADTAIAVSVADENDLSPLFYPTEYEVMVPEDAPLHSSIACVTAEDADLGLNGEIYYSLAESTDRFTVHPTTGVITITRLLSAAEAVRHEFVVLARDRASLLTRGENAPAARATVNVRVVRVNLHAPELRVRRMPELVENSTAEIYAIIEVSDEDSGEHGRIASLDIVDGDPNGHFRVRASTQPGEYDVLVHALLDRETAPTGYNLTLRAVDAGRPPRASYLTLPVTLVDTNDNAPVFSREVYEASIPETVPPNTPVIRLKVSDRDEGRNARVYIEVVGGNEGEEFYVNPETGVLYTAVPLDAEEKALYTLTVSAIDQGNAGTRKQSSAKVKITVLDSNDNNPVFENEVTEVLVQENGPSGAVVARVIARDADSGDNAYISYSIANLQPVPFDVDHFSGAVRTTRLLDYESMRREYTLRIRASDWGTPYRRQAEMRLVVRLEDVNDNRPQFERVDCVGYLPRRLAIGSEIVTLSAIDFDAGDVVSYRIIGGNEDNCFTLDSGTGVVSLSCDLTDVRSDSRTLNVTATDGTHFADATSMTLHLVSSGGDSGALECRDTGVARRLTELLGAAERSNAPLDLTDEFSLAPSRYGENLHAPEFIDFPVEVKVNESVALGTSLVKLKARDRDLGYNGLLVYGISGGDADSAFRIDPDTGELQVIGYLDRERESEYYLNITVYDLGSPQHSVSRLLPVTVLDVNDNPPRFEKTLASFRVTENALNGTAIFHANATDRDAGTFAWITYSLSGADAGEFCIDRTSGVLAVCAALDRERRALYELTVRATDGGGLHADALVRVAVDDVNDNAPRFALGTYAARVREDVPSGTLVAVVDAFDPDLGAGGRVTYSLPDQGPDDVVFTIDATSGTLRTAKLLDFEERQVYGVTVRATDGGAPALWAEATVIVEVVDVDENLHAPVFGSHGVLAGGVREDAARAAVVLTATASDADPPGRDSRLAYYIVAGSGMAHFSVDDAGIIRTLTPLDRESVPHYWLTLCAQDHGLVPRHSCVQVYIEVLDVNDMVPWPERSAYSAAVPEHCAAGTRVLAVRAHDADAGASPANITYSIVAGNPDGLFSIDERTGEIVTTGRTLDREAAASHALEVQCSDGELASTARVTVRLLDINDHAPTFAQRFYDIRVPAPVTHFDDTLPQGDGGGAGDAGGAGDESSTELDADDEDEGSGARAPWDLYEDTTPLGLYVATVVAFDGDEGANGSVRYWARARGGARGLLRVHAATGRLLASPRLALAPGDSYDVTIRACDGATRARCSVARAHVRGVPRGGGGPPALAAPPPLQVAELDAPGFLLAVLQATDPDADALYYAIEDGDPRQEFYVGREDGSLVLAKRLLWERQAQYSLNVSVTDGLHVVYASVNISVINDANEGGVSFARELYAVETSESARPGEALVALRAGPAARLLYGLHAARAPASLPLFRLHELSGVLELAQPLDRESAAVHELTVWARDQAPRASRAYTRVVVVVHDADEHAPSWGRRLAEARVPRGAAPGALVAALRAADRDAGDAARIVYSLAGGDAAGLFSVDAALGDVRLARAPPALGPRDYTLHVRAANPPPAARSATLPLHVTLVEPDDAPPRFLGADSSCEVYENEPAGAPLLTLEVRSATAVWFSLEGGAGLFRLNPAAGLLATAAPLDYEAQNFYNLTVVAINMGGGRASTSVAVHVLDRNEFAPTLRRSHYRGRASEAAAPGALVTDADAPRAAPAPLVLLTDDADSPANRQRAYEILQPAAAALFRVDSTTGALHLRAPLDYERARRHDFSVRVIDMGTPRLPSASVAEVSVEVIDVNDCPPEFTRPVYEATVLLPTWANVTVSTVTALDPDLPPDAAVKYDIIEGDAEGAFALSPRGALVVASPEGLRDAYRLRVRASDGLYSSTARVEIRVREADNSGLAFQKADYYGSVVENSTKPTTVAVLNVLGAALNEHIEFRILNPVDGFETRAQVGLTSGAVRSSGLPLDREARDSYVLVVEARSAPPLAEPRVARARLHVSVTDVNDNCPVFVERPYVAAVLAGAEPGTPVLRVKAVDLDANDNGEVRYEMKRGHGELFRVDRRSGQISLKQTVDAHAQPYTLVIGAFDGGVPACGASADVTVRVWGGGAAPAWERAHYALSAREDAPPGAALAPPLRATSPLNRQLIYTLLDDADRLFELHFDTAPDRGNSPCVLMARAALDYEAAREHELVVRATDGVTGAFADAAVTLRVLDVNDCAPEFPQDVYRAAVTEAASVGDLVLVVHAVDNDTGENGAVTYSLSAAEAGAAGAFSVDSATGAVRVAAPLDREARAHYHLQLGATDGGRPPLLTTAHLFITVEDVNDSAPRMERGVVACVVSGEAARGTALARVGAWDPDERDAARLHYALEGAAQRAFSVHARTGVLALADTRAWLAAAPTALRSLNVSVSDGAHAAFARVKLALAPANRAAPRFPHVVHEARARENQPPPLLLTTVKAYDDDLGEYGLVTYSIPSARLRETFAIDASSGALTTRVPLDREARADWEVPVTASDGGGLLRHTVVRVRVTDLNDNAPAFPLREYRAAVRCDRAPRLPFLTLAAHDADAGENARLTYSVYEGDVRSDTGGLFAVDPHTGALSFARSAAEYASRGVQVWVRARDGGGLAGEAPVLVYVLGEREDAPRVTPPPADLFLREDAAPGTLIAELRAPAADAPRYRLAPALWPRDLFAVDAAGRLVLSGQLDRETAADHLIGIIAEGAGSPAPATMVMTRLHVLDVNEHAPSFHSQPYVVHVAENTPPHTSLVQLMADDPDAGTNGEVRYSLALSEEAGEAGEAAPFAVDPYTGWVSTLAPLDREARPEHRLALLASDAGAERRVARGTLVVRLVDYNDCPPRFLRDEYGAEVREDAAAGTVVLRLEVRDADATGAPLSFFVADGDARARFQLRASGELYVARALDRELEPAYELSVAATDGKFTATTRVRIAVLDVNDNPPYCLRHRYRSRLAEDAANGTHVMTLETGDADEPSDNRLRYYLTGEETHHFAINKETGEVVVAAALDREARSAYRLRAHAQDRERPDWECSSELEVTLTDVNDNAPRFSAATYSVTLPEDADVGTLVAKVHATDADLGLNRLVRYSFVEETSGTFELAADSGIITLRAALDRETQAEHRLVLRASDGGRPALSATATLRLTVADVNDNPPEFEFHEYRASVPELDAPGTELLRVRATSRDTGVNADVYYSLVGGDDRDDFAVDRASGLLTVARPLDFERRREYLLTVQAIDGGTPPLSDLATVNITVSDGNDNAPRFTQTSYGARVREDAAVGTRVLQVVADDADSGANGRVAYSIARGDRDSRFSIDPDTGYLSVTAPLDRETVPAYVLEVHARDRGLPALESTALVNVEVVDANDNPPVFVQDNYTAVVQEDRPLGHTILKFVVSDADAPPNAAPYTFDFQSGNEMGAFRLEQDGYLRSATRFNHRIKDRYVLQVRVFDNGTPPLYSDAWVYIKVIEESQYPPVVTPLEVLVNSYLDEFPGGVIGRVLASDRDAYDTLTYALAPIDGAPYPPTDLFEIDSADGTLHAAPRLDVGDYRLNVTVDDGKFVGFAIVKVTVILISDEMLAQAVVVRFREVTDRDFVLSHRKGFVRAVGEATDCEPGDVVVIGVQPSGDEDDDDPHPERARRQVAQDLDVAFCVRAAGGLLPADALRRRLHQHLERLEEGARLVVEELLRASCGGCVHGACVERVELRAAARAVSTDVYALVAPPHRLRGRCECERGFGGERCDRAAPDCAACEAPAPGVALLQGDGYLLYRLERGAVDGARLLDDELTLSLRFRTRRERGTLLAAAGRVDYAVLELAEGYLQFRMELGAGPAAVRAAVPVADGAWHSARLERRGASMRLTVDRRSALAQTPAPAAVLDVRADRLLLGASLARHAHAFAAEQVTYGFHGCVSDVKLGGAALPLEEGGTSSDGRAQLVRSVRVRVQSACPALPPPTPCSSYPCLNGGTCRDLGDLLEGESEGYSCSCHARFSGARCELDADPCAAAPCLHGGSCAADALEPGGFRCACAAGLAGARCERGRWCGAGVCAHGGACEEGDWGPSCRCRGYYGPRCQYDVDECAGEPCLNGATCLNEPGSFRCLCPPDKTGMNCGNPLYSDAVVAGGAGDSTARALRSAWRWACDARWPLAAGGAALALLLLLALALPLALRRRRAARAKPADEPLNSRALDKLAPRASKLSNLEAVRRERPASCADPPPLNNVDTLRSYGSAGDELEGIPPDYRRNLNIDVADRKPWSEQMHLHTFVDNKIYNDLKGCKSRVRSRSPGVTRRGVGPEPHLVGGYHWDCSDWCGGAGALPGISEVAGSERPDSSSPASPASPPASPAPRRRRARAPPDSDSAPDDCDAPRLPDVSSYLLRASDADSLRARSLREPDAASLITMLEERNSLLGGDDDGSGSELSANLCEIEESDAETEALAPAARHTDV</sequence>
<evidence type="ECO:0000256" key="14">
    <source>
        <dbReference type="SAM" id="MobiDB-lite"/>
    </source>
</evidence>
<feature type="domain" description="Cadherin" evidence="18">
    <location>
        <begin position="3549"/>
        <end position="3653"/>
    </location>
</feature>
<keyword evidence="11" id="KW-0325">Glycoprotein</keyword>
<dbReference type="FunFam" id="2.60.40.60:FF:000015">
    <property type="entry name" value="FAT atypical cadherin 1"/>
    <property type="match status" value="4"/>
</dbReference>
<feature type="domain" description="Cadherin" evidence="18">
    <location>
        <begin position="748"/>
        <end position="880"/>
    </location>
</feature>
<evidence type="ECO:0000256" key="15">
    <source>
        <dbReference type="SAM" id="Phobius"/>
    </source>
</evidence>
<dbReference type="PROSITE" id="PS00232">
    <property type="entry name" value="CADHERIN_1"/>
    <property type="match status" value="12"/>
</dbReference>
<evidence type="ECO:0000256" key="8">
    <source>
        <dbReference type="ARBA" id="ARBA00022989"/>
    </source>
</evidence>
<comment type="caution">
    <text evidence="19">The sequence shown here is derived from an EMBL/GenBank/DDBJ whole genome shotgun (WGS) entry which is preliminary data.</text>
</comment>
<keyword evidence="5" id="KW-0677">Repeat</keyword>
<evidence type="ECO:0000256" key="9">
    <source>
        <dbReference type="ARBA" id="ARBA00023136"/>
    </source>
</evidence>
<comment type="subcellular location">
    <subcellularLocation>
        <location evidence="1">Cell membrane</location>
        <topology evidence="1">Single-pass type I membrane protein</topology>
    </subcellularLocation>
</comment>
<evidence type="ECO:0000259" key="18">
    <source>
        <dbReference type="PROSITE" id="PS50268"/>
    </source>
</evidence>
<protein>
    <recommendedName>
        <fullName evidence="21">Fat-like cadherin-related tumor suppressor homolog</fullName>
    </recommendedName>
</protein>
<dbReference type="PROSITE" id="PS50026">
    <property type="entry name" value="EGF_3"/>
    <property type="match status" value="4"/>
</dbReference>
<feature type="transmembrane region" description="Helical" evidence="15">
    <location>
        <begin position="4422"/>
        <end position="4445"/>
    </location>
</feature>
<dbReference type="InterPro" id="IPR020894">
    <property type="entry name" value="Cadherin_CS"/>
</dbReference>
<feature type="domain" description="Cadherin" evidence="18">
    <location>
        <begin position="986"/>
        <end position="1087"/>
    </location>
</feature>
<dbReference type="PANTHER" id="PTHR24026">
    <property type="entry name" value="FAT ATYPICAL CADHERIN-RELATED"/>
    <property type="match status" value="1"/>
</dbReference>
<dbReference type="InterPro" id="IPR015919">
    <property type="entry name" value="Cadherin-like_sf"/>
</dbReference>
<keyword evidence="4" id="KW-0732">Signal</keyword>
<dbReference type="GO" id="GO:0007424">
    <property type="term" value="P:open tracheal system development"/>
    <property type="evidence" value="ECO:0007669"/>
    <property type="project" value="UniProtKB-ARBA"/>
</dbReference>
<dbReference type="PRINTS" id="PR00205">
    <property type="entry name" value="CADHERIN"/>
</dbReference>
<dbReference type="FunFam" id="2.60.40.60:FF:000021">
    <property type="entry name" value="FAT atypical cadherin 1"/>
    <property type="match status" value="1"/>
</dbReference>
<dbReference type="CDD" id="cd00110">
    <property type="entry name" value="LamG"/>
    <property type="match status" value="1"/>
</dbReference>
<feature type="domain" description="Cadherin" evidence="18">
    <location>
        <begin position="2293"/>
        <end position="2394"/>
    </location>
</feature>
<dbReference type="FunFam" id="2.60.40.60:FF:000064">
    <property type="entry name" value="FAT atypical cadherin 1"/>
    <property type="match status" value="1"/>
</dbReference>
<feature type="compositionally biased region" description="Gly residues" evidence="14">
    <location>
        <begin position="1428"/>
        <end position="1440"/>
    </location>
</feature>
<accession>A0A8S0YTW2</accession>
<keyword evidence="9 15" id="KW-0472">Membrane</keyword>
<keyword evidence="2 13" id="KW-0245">EGF-like domain</keyword>
<dbReference type="FunFam" id="2.60.40.60:FF:000053">
    <property type="entry name" value="FAT atypical cadherin 3"/>
    <property type="match status" value="1"/>
</dbReference>
<evidence type="ECO:0000256" key="12">
    <source>
        <dbReference type="PROSITE-ProRule" id="PRU00043"/>
    </source>
</evidence>
<dbReference type="Pfam" id="PF02210">
    <property type="entry name" value="Laminin_G_2"/>
    <property type="match status" value="1"/>
</dbReference>
<dbReference type="GO" id="GO:0030855">
    <property type="term" value="P:epithelial cell differentiation"/>
    <property type="evidence" value="ECO:0007669"/>
    <property type="project" value="UniProtKB-ARBA"/>
</dbReference>
<dbReference type="Proteomes" id="UP000494256">
    <property type="component" value="Unassembled WGS sequence"/>
</dbReference>
<feature type="domain" description="Cadherin" evidence="18">
    <location>
        <begin position="2395"/>
        <end position="2503"/>
    </location>
</feature>
<dbReference type="GO" id="GO:0048513">
    <property type="term" value="P:animal organ development"/>
    <property type="evidence" value="ECO:0007669"/>
    <property type="project" value="UniProtKB-ARBA"/>
</dbReference>
<dbReference type="SUPFAM" id="SSF49899">
    <property type="entry name" value="Concanavalin A-like lectins/glucanases"/>
    <property type="match status" value="1"/>
</dbReference>
<feature type="domain" description="Cadherin" evidence="18">
    <location>
        <begin position="627"/>
        <end position="732"/>
    </location>
</feature>
<dbReference type="FunFam" id="2.60.40.60:FF:000275">
    <property type="entry name" value="Si:dkey-30k22.7"/>
    <property type="match status" value="1"/>
</dbReference>
<feature type="domain" description="Cadherin" evidence="18">
    <location>
        <begin position="407"/>
        <end position="519"/>
    </location>
</feature>
<dbReference type="SUPFAM" id="SSF49313">
    <property type="entry name" value="Cadherin-like"/>
    <property type="match status" value="34"/>
</dbReference>
<dbReference type="CDD" id="cd00054">
    <property type="entry name" value="EGF_CA"/>
    <property type="match status" value="2"/>
</dbReference>
<dbReference type="GO" id="GO:0008104">
    <property type="term" value="P:intracellular protein localization"/>
    <property type="evidence" value="ECO:0007669"/>
    <property type="project" value="UniProtKB-ARBA"/>
</dbReference>
<feature type="region of interest" description="Disordered" evidence="14">
    <location>
        <begin position="4597"/>
        <end position="4646"/>
    </location>
</feature>
<dbReference type="FunFam" id="2.60.40.60:FF:000020">
    <property type="entry name" value="Dachsous cadherin-related 1b"/>
    <property type="match status" value="5"/>
</dbReference>
<feature type="compositionally biased region" description="Acidic residues" evidence="14">
    <location>
        <begin position="1443"/>
        <end position="1455"/>
    </location>
</feature>
<dbReference type="PROSITE" id="PS00022">
    <property type="entry name" value="EGF_1"/>
    <property type="match status" value="3"/>
</dbReference>
<organism evidence="19 20">
    <name type="scientific">Arctia plantaginis</name>
    <name type="common">Wood tiger moth</name>
    <name type="synonym">Phalaena plantaginis</name>
    <dbReference type="NCBI Taxonomy" id="874455"/>
    <lineage>
        <taxon>Eukaryota</taxon>
        <taxon>Metazoa</taxon>
        <taxon>Ecdysozoa</taxon>
        <taxon>Arthropoda</taxon>
        <taxon>Hexapoda</taxon>
        <taxon>Insecta</taxon>
        <taxon>Pterygota</taxon>
        <taxon>Neoptera</taxon>
        <taxon>Endopterygota</taxon>
        <taxon>Lepidoptera</taxon>
        <taxon>Glossata</taxon>
        <taxon>Ditrysia</taxon>
        <taxon>Noctuoidea</taxon>
        <taxon>Erebidae</taxon>
        <taxon>Arctiinae</taxon>
        <taxon>Arctia</taxon>
    </lineage>
</organism>
<keyword evidence="6 12" id="KW-0106">Calcium</keyword>
<feature type="domain" description="Cadherin" evidence="18">
    <location>
        <begin position="3236"/>
        <end position="3339"/>
    </location>
</feature>
<keyword evidence="7" id="KW-0130">Cell adhesion</keyword>
<feature type="domain" description="Cadherin" evidence="18">
    <location>
        <begin position="2715"/>
        <end position="2817"/>
    </location>
</feature>
<name>A0A8S0YTW2_ARCPL</name>